<gene>
    <name evidence="1" type="ORF">Vretifemale_19097</name>
</gene>
<reference evidence="1" key="1">
    <citation type="journal article" date="2021" name="Proc. Natl. Acad. Sci. U.S.A.">
        <title>Three genomes in the algal genus Volvox reveal the fate of a haploid sex-determining region after a transition to homothallism.</title>
        <authorList>
            <person name="Yamamoto K."/>
            <person name="Hamaji T."/>
            <person name="Kawai-Toyooka H."/>
            <person name="Matsuzaki R."/>
            <person name="Takahashi F."/>
            <person name="Nishimura Y."/>
            <person name="Kawachi M."/>
            <person name="Noguchi H."/>
            <person name="Minakuchi Y."/>
            <person name="Umen J.G."/>
            <person name="Toyoda A."/>
            <person name="Nozaki H."/>
        </authorList>
    </citation>
    <scope>NUCLEOTIDE SEQUENCE</scope>
    <source>
        <strain evidence="1">NIES-3786</strain>
    </source>
</reference>
<dbReference type="Proteomes" id="UP000747110">
    <property type="component" value="Unassembled WGS sequence"/>
</dbReference>
<keyword evidence="2" id="KW-1185">Reference proteome</keyword>
<protein>
    <submittedName>
        <fullName evidence="1">Uncharacterized protein</fullName>
    </submittedName>
</protein>
<evidence type="ECO:0000313" key="2">
    <source>
        <dbReference type="Proteomes" id="UP000747110"/>
    </source>
</evidence>
<dbReference type="AlphaFoldDB" id="A0A8J4FY82"/>
<name>A0A8J4FY82_9CHLO</name>
<evidence type="ECO:0000313" key="1">
    <source>
        <dbReference type="EMBL" id="GIL91508.1"/>
    </source>
</evidence>
<organism evidence="1 2">
    <name type="scientific">Volvox reticuliferus</name>
    <dbReference type="NCBI Taxonomy" id="1737510"/>
    <lineage>
        <taxon>Eukaryota</taxon>
        <taxon>Viridiplantae</taxon>
        <taxon>Chlorophyta</taxon>
        <taxon>core chlorophytes</taxon>
        <taxon>Chlorophyceae</taxon>
        <taxon>CS clade</taxon>
        <taxon>Chlamydomonadales</taxon>
        <taxon>Volvocaceae</taxon>
        <taxon>Volvox</taxon>
    </lineage>
</organism>
<sequence length="160" mass="17002">MAAAAAAVSGNGSAWQQQHVAEAVHSSGTKQQLAAVHGRCTAWQQQCMATALCGSSGSTRQQHRAAAVDMAVAARGNGSARHRQHVAAPTCDSCNTRQQQCSEITFRIILLLLFGDLPEQEMLTLCEQNGKGDVGKIQQIAEAPSLAAKMLNIIYTNCRL</sequence>
<comment type="caution">
    <text evidence="1">The sequence shown here is derived from an EMBL/GenBank/DDBJ whole genome shotgun (WGS) entry which is preliminary data.</text>
</comment>
<accession>A0A8J4FY82</accession>
<proteinExistence type="predicted"/>
<dbReference type="EMBL" id="BNCP01000065">
    <property type="protein sequence ID" value="GIL91508.1"/>
    <property type="molecule type" value="Genomic_DNA"/>
</dbReference>